<reference evidence="2 3" key="1">
    <citation type="journal article" date="2021" name="Commun. Biol.">
        <title>The genome of Shorea leprosula (Dipterocarpaceae) highlights the ecological relevance of drought in aseasonal tropical rainforests.</title>
        <authorList>
            <person name="Ng K.K.S."/>
            <person name="Kobayashi M.J."/>
            <person name="Fawcett J.A."/>
            <person name="Hatakeyama M."/>
            <person name="Paape T."/>
            <person name="Ng C.H."/>
            <person name="Ang C.C."/>
            <person name="Tnah L.H."/>
            <person name="Lee C.T."/>
            <person name="Nishiyama T."/>
            <person name="Sese J."/>
            <person name="O'Brien M.J."/>
            <person name="Copetti D."/>
            <person name="Mohd Noor M.I."/>
            <person name="Ong R.C."/>
            <person name="Putra M."/>
            <person name="Sireger I.Z."/>
            <person name="Indrioko S."/>
            <person name="Kosugi Y."/>
            <person name="Izuno A."/>
            <person name="Isagi Y."/>
            <person name="Lee S.L."/>
            <person name="Shimizu K.K."/>
        </authorList>
    </citation>
    <scope>NUCLEOTIDE SEQUENCE [LARGE SCALE GENOMIC DNA]</scope>
    <source>
        <strain evidence="2">214</strain>
    </source>
</reference>
<feature type="chain" id="PRO_5043551509" evidence="1">
    <location>
        <begin position="19"/>
        <end position="61"/>
    </location>
</feature>
<evidence type="ECO:0000313" key="3">
    <source>
        <dbReference type="Proteomes" id="UP001054252"/>
    </source>
</evidence>
<organism evidence="2 3">
    <name type="scientific">Rubroshorea leprosula</name>
    <dbReference type="NCBI Taxonomy" id="152421"/>
    <lineage>
        <taxon>Eukaryota</taxon>
        <taxon>Viridiplantae</taxon>
        <taxon>Streptophyta</taxon>
        <taxon>Embryophyta</taxon>
        <taxon>Tracheophyta</taxon>
        <taxon>Spermatophyta</taxon>
        <taxon>Magnoliopsida</taxon>
        <taxon>eudicotyledons</taxon>
        <taxon>Gunneridae</taxon>
        <taxon>Pentapetalae</taxon>
        <taxon>rosids</taxon>
        <taxon>malvids</taxon>
        <taxon>Malvales</taxon>
        <taxon>Dipterocarpaceae</taxon>
        <taxon>Rubroshorea</taxon>
    </lineage>
</organism>
<name>A0AAV5K1M6_9ROSI</name>
<sequence length="61" mass="7114">MALITVLFLFFLFSIGFCNEGFNSHLLPRTLMLEYPENGETQYGKFDEELLLQCTSWRFAA</sequence>
<dbReference type="EMBL" id="BPVZ01000048">
    <property type="protein sequence ID" value="GKV17527.1"/>
    <property type="molecule type" value="Genomic_DNA"/>
</dbReference>
<comment type="caution">
    <text evidence="2">The sequence shown here is derived from an EMBL/GenBank/DDBJ whole genome shotgun (WGS) entry which is preliminary data.</text>
</comment>
<protein>
    <submittedName>
        <fullName evidence="2">Uncharacterized protein</fullName>
    </submittedName>
</protein>
<gene>
    <name evidence="2" type="ORF">SLEP1_g28024</name>
</gene>
<feature type="signal peptide" evidence="1">
    <location>
        <begin position="1"/>
        <end position="18"/>
    </location>
</feature>
<dbReference type="Proteomes" id="UP001054252">
    <property type="component" value="Unassembled WGS sequence"/>
</dbReference>
<dbReference type="AlphaFoldDB" id="A0AAV5K1M6"/>
<accession>A0AAV5K1M6</accession>
<evidence type="ECO:0000313" key="2">
    <source>
        <dbReference type="EMBL" id="GKV17527.1"/>
    </source>
</evidence>
<keyword evidence="1" id="KW-0732">Signal</keyword>
<proteinExistence type="predicted"/>
<keyword evidence="3" id="KW-1185">Reference proteome</keyword>
<evidence type="ECO:0000256" key="1">
    <source>
        <dbReference type="SAM" id="SignalP"/>
    </source>
</evidence>